<reference evidence="3" key="1">
    <citation type="submission" date="2017-02" db="UniProtKB">
        <authorList>
            <consortium name="WormBaseParasite"/>
        </authorList>
    </citation>
    <scope>IDENTIFICATION</scope>
</reference>
<dbReference type="AlphaFoldDB" id="A0A0N4ZY57"/>
<evidence type="ECO:0000313" key="2">
    <source>
        <dbReference type="Proteomes" id="UP000038045"/>
    </source>
</evidence>
<accession>A0A0N4ZY57</accession>
<keyword evidence="2" id="KW-1185">Reference proteome</keyword>
<dbReference type="Proteomes" id="UP000038045">
    <property type="component" value="Unplaced"/>
</dbReference>
<evidence type="ECO:0000256" key="1">
    <source>
        <dbReference type="SAM" id="SignalP"/>
    </source>
</evidence>
<feature type="signal peptide" evidence="1">
    <location>
        <begin position="1"/>
        <end position="18"/>
    </location>
</feature>
<sequence length="66" mass="7225">MAHLTLVSLGVFITGAVAATILFDTNDSLGLKGKILSTFFGQKDQSYENLEAYNLEDSKNEEKKKA</sequence>
<keyword evidence="1" id="KW-0732">Signal</keyword>
<evidence type="ECO:0000313" key="3">
    <source>
        <dbReference type="WBParaSite" id="PTRK_0001373000.1"/>
    </source>
</evidence>
<protein>
    <submittedName>
        <fullName evidence="3">Col_cuticle_N domain-containing protein</fullName>
    </submittedName>
</protein>
<name>A0A0N4ZY57_PARTI</name>
<dbReference type="WBParaSite" id="PTRK_0001373000.1">
    <property type="protein sequence ID" value="PTRK_0001373000.1"/>
    <property type="gene ID" value="PTRK_0001373000"/>
</dbReference>
<organism evidence="2 3">
    <name type="scientific">Parastrongyloides trichosuri</name>
    <name type="common">Possum-specific nematode worm</name>
    <dbReference type="NCBI Taxonomy" id="131310"/>
    <lineage>
        <taxon>Eukaryota</taxon>
        <taxon>Metazoa</taxon>
        <taxon>Ecdysozoa</taxon>
        <taxon>Nematoda</taxon>
        <taxon>Chromadorea</taxon>
        <taxon>Rhabditida</taxon>
        <taxon>Tylenchina</taxon>
        <taxon>Panagrolaimomorpha</taxon>
        <taxon>Strongyloidoidea</taxon>
        <taxon>Strongyloididae</taxon>
        <taxon>Parastrongyloides</taxon>
    </lineage>
</organism>
<feature type="chain" id="PRO_5005892377" evidence="1">
    <location>
        <begin position="19"/>
        <end position="66"/>
    </location>
</feature>
<proteinExistence type="predicted"/>